<keyword evidence="1" id="KW-0472">Membrane</keyword>
<evidence type="ECO:0000256" key="1">
    <source>
        <dbReference type="SAM" id="Phobius"/>
    </source>
</evidence>
<organism evidence="2 3">
    <name type="scientific">Viridothelium virens</name>
    <name type="common">Speckled blister lichen</name>
    <name type="synonym">Trypethelium virens</name>
    <dbReference type="NCBI Taxonomy" id="1048519"/>
    <lineage>
        <taxon>Eukaryota</taxon>
        <taxon>Fungi</taxon>
        <taxon>Dikarya</taxon>
        <taxon>Ascomycota</taxon>
        <taxon>Pezizomycotina</taxon>
        <taxon>Dothideomycetes</taxon>
        <taxon>Dothideomycetes incertae sedis</taxon>
        <taxon>Trypetheliales</taxon>
        <taxon>Trypetheliaceae</taxon>
        <taxon>Viridothelium</taxon>
    </lineage>
</organism>
<gene>
    <name evidence="2" type="ORF">EV356DRAFT_115831</name>
</gene>
<accession>A0A6A6HDW3</accession>
<keyword evidence="1" id="KW-1133">Transmembrane helix</keyword>
<keyword evidence="3" id="KW-1185">Reference proteome</keyword>
<evidence type="ECO:0000313" key="3">
    <source>
        <dbReference type="Proteomes" id="UP000800092"/>
    </source>
</evidence>
<feature type="transmembrane region" description="Helical" evidence="1">
    <location>
        <begin position="107"/>
        <end position="129"/>
    </location>
</feature>
<name>A0A6A6HDW3_VIRVR</name>
<evidence type="ECO:0000313" key="2">
    <source>
        <dbReference type="EMBL" id="KAF2235670.1"/>
    </source>
</evidence>
<reference evidence="2" key="1">
    <citation type="journal article" date="2020" name="Stud. Mycol.">
        <title>101 Dothideomycetes genomes: a test case for predicting lifestyles and emergence of pathogens.</title>
        <authorList>
            <person name="Haridas S."/>
            <person name="Albert R."/>
            <person name="Binder M."/>
            <person name="Bloem J."/>
            <person name="Labutti K."/>
            <person name="Salamov A."/>
            <person name="Andreopoulos B."/>
            <person name="Baker S."/>
            <person name="Barry K."/>
            <person name="Bills G."/>
            <person name="Bluhm B."/>
            <person name="Cannon C."/>
            <person name="Castanera R."/>
            <person name="Culley D."/>
            <person name="Daum C."/>
            <person name="Ezra D."/>
            <person name="Gonzalez J."/>
            <person name="Henrissat B."/>
            <person name="Kuo A."/>
            <person name="Liang C."/>
            <person name="Lipzen A."/>
            <person name="Lutzoni F."/>
            <person name="Magnuson J."/>
            <person name="Mondo S."/>
            <person name="Nolan M."/>
            <person name="Ohm R."/>
            <person name="Pangilinan J."/>
            <person name="Park H.-J."/>
            <person name="Ramirez L."/>
            <person name="Alfaro M."/>
            <person name="Sun H."/>
            <person name="Tritt A."/>
            <person name="Yoshinaga Y."/>
            <person name="Zwiers L.-H."/>
            <person name="Turgeon B."/>
            <person name="Goodwin S."/>
            <person name="Spatafora J."/>
            <person name="Crous P."/>
            <person name="Grigoriev I."/>
        </authorList>
    </citation>
    <scope>NUCLEOTIDE SEQUENCE</scope>
    <source>
        <strain evidence="2">Tuck. ex Michener</strain>
    </source>
</reference>
<proteinExistence type="predicted"/>
<keyword evidence="1" id="KW-0812">Transmembrane</keyword>
<sequence>MLSNINPPENTKESTKPVGVQGPFLACGYIRSQNASKISQRNTCIFPPISTKVTLRGSPQPFPNVLPKLLGATELNLLLTQLPLPLIQLGALHPLPHRLPLPPPNPVFFPSLFHLIFIFPSAILCTILITPNALLPSARNSATAATDHRMNLSQHRIRHHPTRHHIRPHSTIIILLHLSLTQLRLGHLDAVAEIAEGLVVAGVDIELL</sequence>
<dbReference type="AlphaFoldDB" id="A0A6A6HDW3"/>
<protein>
    <submittedName>
        <fullName evidence="2">Uncharacterized protein</fullName>
    </submittedName>
</protein>
<dbReference type="EMBL" id="ML991790">
    <property type="protein sequence ID" value="KAF2235670.1"/>
    <property type="molecule type" value="Genomic_DNA"/>
</dbReference>
<dbReference type="Proteomes" id="UP000800092">
    <property type="component" value="Unassembled WGS sequence"/>
</dbReference>